<keyword evidence="3" id="KW-1185">Reference proteome</keyword>
<evidence type="ECO:0000256" key="1">
    <source>
        <dbReference type="SAM" id="MobiDB-lite"/>
    </source>
</evidence>
<protein>
    <submittedName>
        <fullName evidence="2">Uncharacterized protein</fullName>
    </submittedName>
</protein>
<proteinExistence type="predicted"/>
<dbReference type="AlphaFoldDB" id="A0A392UXX7"/>
<dbReference type="Proteomes" id="UP000265520">
    <property type="component" value="Unassembled WGS sequence"/>
</dbReference>
<dbReference type="EMBL" id="LXQA011004874">
    <property type="protein sequence ID" value="MCI80858.1"/>
    <property type="molecule type" value="Genomic_DNA"/>
</dbReference>
<accession>A0A392UXX7</accession>
<reference evidence="2 3" key="1">
    <citation type="journal article" date="2018" name="Front. Plant Sci.">
        <title>Red Clover (Trifolium pratense) and Zigzag Clover (T. medium) - A Picture of Genomic Similarities and Differences.</title>
        <authorList>
            <person name="Dluhosova J."/>
            <person name="Istvanek J."/>
            <person name="Nedelnik J."/>
            <person name="Repkova J."/>
        </authorList>
    </citation>
    <scope>NUCLEOTIDE SEQUENCE [LARGE SCALE GENOMIC DNA]</scope>
    <source>
        <strain evidence="3">cv. 10/8</strain>
        <tissue evidence="2">Leaf</tissue>
    </source>
</reference>
<name>A0A392UXX7_9FABA</name>
<sequence length="59" mass="7057">DWLSVMRRIQNDWRSCSVQESMDVRRMRTIRNSQKRCHGMEGVGRGHVDKLSRDKRTPN</sequence>
<organism evidence="2 3">
    <name type="scientific">Trifolium medium</name>
    <dbReference type="NCBI Taxonomy" id="97028"/>
    <lineage>
        <taxon>Eukaryota</taxon>
        <taxon>Viridiplantae</taxon>
        <taxon>Streptophyta</taxon>
        <taxon>Embryophyta</taxon>
        <taxon>Tracheophyta</taxon>
        <taxon>Spermatophyta</taxon>
        <taxon>Magnoliopsida</taxon>
        <taxon>eudicotyledons</taxon>
        <taxon>Gunneridae</taxon>
        <taxon>Pentapetalae</taxon>
        <taxon>rosids</taxon>
        <taxon>fabids</taxon>
        <taxon>Fabales</taxon>
        <taxon>Fabaceae</taxon>
        <taxon>Papilionoideae</taxon>
        <taxon>50 kb inversion clade</taxon>
        <taxon>NPAAA clade</taxon>
        <taxon>Hologalegina</taxon>
        <taxon>IRL clade</taxon>
        <taxon>Trifolieae</taxon>
        <taxon>Trifolium</taxon>
    </lineage>
</organism>
<comment type="caution">
    <text evidence="2">The sequence shown here is derived from an EMBL/GenBank/DDBJ whole genome shotgun (WGS) entry which is preliminary data.</text>
</comment>
<evidence type="ECO:0000313" key="3">
    <source>
        <dbReference type="Proteomes" id="UP000265520"/>
    </source>
</evidence>
<feature type="non-terminal residue" evidence="2">
    <location>
        <position position="1"/>
    </location>
</feature>
<feature type="region of interest" description="Disordered" evidence="1">
    <location>
        <begin position="38"/>
        <end position="59"/>
    </location>
</feature>
<feature type="compositionally biased region" description="Basic and acidic residues" evidence="1">
    <location>
        <begin position="44"/>
        <end position="59"/>
    </location>
</feature>
<evidence type="ECO:0000313" key="2">
    <source>
        <dbReference type="EMBL" id="MCI80858.1"/>
    </source>
</evidence>